<dbReference type="OrthoDB" id="9813151at2"/>
<dbReference type="InterPro" id="IPR036890">
    <property type="entry name" value="HATPase_C_sf"/>
</dbReference>
<evidence type="ECO:0000256" key="5">
    <source>
        <dbReference type="ARBA" id="ARBA00022777"/>
    </source>
</evidence>
<dbReference type="Pfam" id="PF02518">
    <property type="entry name" value="HATPase_c"/>
    <property type="match status" value="1"/>
</dbReference>
<dbReference type="GO" id="GO:0016036">
    <property type="term" value="P:cellular response to phosphate starvation"/>
    <property type="evidence" value="ECO:0007669"/>
    <property type="project" value="TreeGrafter"/>
</dbReference>
<protein>
    <recommendedName>
        <fullName evidence="2">histidine kinase</fullName>
        <ecNumber evidence="2">2.7.13.3</ecNumber>
    </recommendedName>
</protein>
<dbReference type="InterPro" id="IPR003661">
    <property type="entry name" value="HisK_dim/P_dom"/>
</dbReference>
<feature type="domain" description="PAC" evidence="10">
    <location>
        <begin position="393"/>
        <end position="446"/>
    </location>
</feature>
<dbReference type="NCBIfam" id="TIGR00229">
    <property type="entry name" value="sensory_box"/>
    <property type="match status" value="2"/>
</dbReference>
<dbReference type="FunFam" id="3.30.565.10:FF:000006">
    <property type="entry name" value="Sensor histidine kinase WalK"/>
    <property type="match status" value="1"/>
</dbReference>
<dbReference type="RefSeq" id="WP_133574314.1">
    <property type="nucleotide sequence ID" value="NZ_SNYC01000003.1"/>
</dbReference>
<keyword evidence="7" id="KW-0472">Membrane</keyword>
<dbReference type="SMART" id="SM00388">
    <property type="entry name" value="HisKA"/>
    <property type="match status" value="1"/>
</dbReference>
<keyword evidence="12" id="KW-1185">Reference proteome</keyword>
<dbReference type="InterPro" id="IPR036097">
    <property type="entry name" value="HisK_dim/P_sf"/>
</dbReference>
<evidence type="ECO:0000256" key="6">
    <source>
        <dbReference type="ARBA" id="ARBA00023012"/>
    </source>
</evidence>
<dbReference type="SMART" id="SM00387">
    <property type="entry name" value="HATPase_c"/>
    <property type="match status" value="1"/>
</dbReference>
<keyword evidence="3" id="KW-0597">Phosphoprotein</keyword>
<keyword evidence="6" id="KW-0902">Two-component regulatory system</keyword>
<evidence type="ECO:0000256" key="1">
    <source>
        <dbReference type="ARBA" id="ARBA00000085"/>
    </source>
</evidence>
<dbReference type="InterPro" id="IPR035965">
    <property type="entry name" value="PAS-like_dom_sf"/>
</dbReference>
<dbReference type="PRINTS" id="PR00344">
    <property type="entry name" value="BCTRLSENSOR"/>
</dbReference>
<evidence type="ECO:0000256" key="4">
    <source>
        <dbReference type="ARBA" id="ARBA00022679"/>
    </source>
</evidence>
<dbReference type="InterPro" id="IPR004358">
    <property type="entry name" value="Sig_transdc_His_kin-like_C"/>
</dbReference>
<evidence type="ECO:0000256" key="2">
    <source>
        <dbReference type="ARBA" id="ARBA00012438"/>
    </source>
</evidence>
<accession>A0A4R6T1L3</accession>
<evidence type="ECO:0000313" key="12">
    <source>
        <dbReference type="Proteomes" id="UP000295620"/>
    </source>
</evidence>
<evidence type="ECO:0000256" key="3">
    <source>
        <dbReference type="ARBA" id="ARBA00022553"/>
    </source>
</evidence>
<feature type="domain" description="PAC" evidence="10">
    <location>
        <begin position="217"/>
        <end position="269"/>
    </location>
</feature>
<dbReference type="SMART" id="SM00091">
    <property type="entry name" value="PAS"/>
    <property type="match status" value="3"/>
</dbReference>
<evidence type="ECO:0000259" key="10">
    <source>
        <dbReference type="PROSITE" id="PS50113"/>
    </source>
</evidence>
<dbReference type="CDD" id="cd00082">
    <property type="entry name" value="HisKA"/>
    <property type="match status" value="1"/>
</dbReference>
<dbReference type="PANTHER" id="PTHR45453:SF1">
    <property type="entry name" value="PHOSPHATE REGULON SENSOR PROTEIN PHOR"/>
    <property type="match status" value="1"/>
</dbReference>
<dbReference type="Proteomes" id="UP000295620">
    <property type="component" value="Unassembled WGS sequence"/>
</dbReference>
<dbReference type="GO" id="GO:0000155">
    <property type="term" value="F:phosphorelay sensor kinase activity"/>
    <property type="evidence" value="ECO:0007669"/>
    <property type="project" value="InterPro"/>
</dbReference>
<dbReference type="InterPro" id="IPR000700">
    <property type="entry name" value="PAS-assoc_C"/>
</dbReference>
<dbReference type="InterPro" id="IPR000014">
    <property type="entry name" value="PAS"/>
</dbReference>
<evidence type="ECO:0000259" key="9">
    <source>
        <dbReference type="PROSITE" id="PS50109"/>
    </source>
</evidence>
<dbReference type="PROSITE" id="PS50113">
    <property type="entry name" value="PAC"/>
    <property type="match status" value="2"/>
</dbReference>
<comment type="catalytic activity">
    <reaction evidence="1">
        <text>ATP + protein L-histidine = ADP + protein N-phospho-L-histidine.</text>
        <dbReference type="EC" id="2.7.13.3"/>
    </reaction>
</comment>
<dbReference type="Gene3D" id="3.30.565.10">
    <property type="entry name" value="Histidine kinase-like ATPase, C-terminal domain"/>
    <property type="match status" value="1"/>
</dbReference>
<comment type="caution">
    <text evidence="11">The sequence shown here is derived from an EMBL/GenBank/DDBJ whole genome shotgun (WGS) entry which is preliminary data.</text>
</comment>
<dbReference type="PANTHER" id="PTHR45453">
    <property type="entry name" value="PHOSPHATE REGULON SENSOR PROTEIN PHOR"/>
    <property type="match status" value="1"/>
</dbReference>
<dbReference type="EC" id="2.7.13.3" evidence="2"/>
<proteinExistence type="predicted"/>
<gene>
    <name evidence="11" type="ORF">ATK78_0338</name>
</gene>
<dbReference type="GO" id="GO:0005886">
    <property type="term" value="C:plasma membrane"/>
    <property type="evidence" value="ECO:0007669"/>
    <property type="project" value="TreeGrafter"/>
</dbReference>
<keyword evidence="4" id="KW-0808">Transferase</keyword>
<dbReference type="Pfam" id="PF00512">
    <property type="entry name" value="HisKA"/>
    <property type="match status" value="1"/>
</dbReference>
<dbReference type="AlphaFoldDB" id="A0A4R6T1L3"/>
<dbReference type="CDD" id="cd00130">
    <property type="entry name" value="PAS"/>
    <property type="match status" value="1"/>
</dbReference>
<dbReference type="EMBL" id="SNYC01000003">
    <property type="protein sequence ID" value="TDQ11221.1"/>
    <property type="molecule type" value="Genomic_DNA"/>
</dbReference>
<dbReference type="Gene3D" id="3.30.450.20">
    <property type="entry name" value="PAS domain"/>
    <property type="match status" value="3"/>
</dbReference>
<dbReference type="SUPFAM" id="SSF47384">
    <property type="entry name" value="Homodimeric domain of signal transducing histidine kinase"/>
    <property type="match status" value="1"/>
</dbReference>
<feature type="coiled-coil region" evidence="8">
    <location>
        <begin position="260"/>
        <end position="322"/>
    </location>
</feature>
<dbReference type="InterPro" id="IPR003594">
    <property type="entry name" value="HATPase_dom"/>
</dbReference>
<organism evidence="11 12">
    <name type="scientific">Pedobacter metabolipauper</name>
    <dbReference type="NCBI Taxonomy" id="425513"/>
    <lineage>
        <taxon>Bacteria</taxon>
        <taxon>Pseudomonadati</taxon>
        <taxon>Bacteroidota</taxon>
        <taxon>Sphingobacteriia</taxon>
        <taxon>Sphingobacteriales</taxon>
        <taxon>Sphingobacteriaceae</taxon>
        <taxon>Pedobacter</taxon>
    </lineage>
</organism>
<dbReference type="Gene3D" id="1.10.287.130">
    <property type="match status" value="1"/>
</dbReference>
<name>A0A4R6T1L3_9SPHI</name>
<dbReference type="InterPro" id="IPR013656">
    <property type="entry name" value="PAS_4"/>
</dbReference>
<sequence length="666" mass="75399">MYLTNGEELHKIILNAPIGICILKGKDLVYELVNPAYQRILPGRKLLNRRIFEAFPELANTQIEEAMRHVFETGIPYEVNNLLIPVAEYEGGQTRNRYFTFSFQAWRNGNIEIDGIVNTVHEVTENIKVQNDLRDAREMADQQKRVYETITSGTPDLMYVWDLNYRFTYANAALLTMWGKTWETAIGKGLRENGYEEWHAAMHEREIDQVRATKTTVRGEVSFPHAILGKRIYDYILIPVLNEAGEVEAVAGTTRDVTERKQMESALAQSSEELQAINEEMVATNEEQAASNEELLATNQQLANLNEELLAARQKIEESETTLRLAIDAANFGTWFIHSVTREFITDARLKELFGYYPQQELSIEQALAQITDEYREFVTNKLENAIYNGGDYDVTYPVIGLHDKRLRWLRAIGNLKVDPSGAFSAFTGVVMDVTEQHMDEQRKNDFIGMVSHELKTPLTSLTAIVQLSNSKLKHSEDAFLAGAMDKAHLQVKRMTNMINGFLNVSRLESAKLMIQKTSFNLEDLIDEVIQENAATMSSHVVKFERCQPVLVNADYDKIGSVITNLISNAVKYSPEQKEIVVKCEVTGNEAHVSVQDWGMGLTSGDKEKVFDRYYRVESNNTQHIAGFGIGLYLSAEIVRGHGGEIWVQSESGVGSTFYFSLPLKT</sequence>
<dbReference type="Pfam" id="PF08448">
    <property type="entry name" value="PAS_4"/>
    <property type="match status" value="2"/>
</dbReference>
<evidence type="ECO:0000256" key="7">
    <source>
        <dbReference type="ARBA" id="ARBA00023136"/>
    </source>
</evidence>
<keyword evidence="5" id="KW-0418">Kinase</keyword>
<dbReference type="PROSITE" id="PS50109">
    <property type="entry name" value="HIS_KIN"/>
    <property type="match status" value="1"/>
</dbReference>
<dbReference type="SUPFAM" id="SSF55785">
    <property type="entry name" value="PYP-like sensor domain (PAS domain)"/>
    <property type="match status" value="3"/>
</dbReference>
<keyword evidence="8" id="KW-0175">Coiled coil</keyword>
<feature type="domain" description="Histidine kinase" evidence="9">
    <location>
        <begin position="450"/>
        <end position="666"/>
    </location>
</feature>
<evidence type="ECO:0000313" key="11">
    <source>
        <dbReference type="EMBL" id="TDQ11221.1"/>
    </source>
</evidence>
<dbReference type="InterPro" id="IPR005467">
    <property type="entry name" value="His_kinase_dom"/>
</dbReference>
<dbReference type="GO" id="GO:0004721">
    <property type="term" value="F:phosphoprotein phosphatase activity"/>
    <property type="evidence" value="ECO:0007669"/>
    <property type="project" value="TreeGrafter"/>
</dbReference>
<dbReference type="SUPFAM" id="SSF55874">
    <property type="entry name" value="ATPase domain of HSP90 chaperone/DNA topoisomerase II/histidine kinase"/>
    <property type="match status" value="1"/>
</dbReference>
<dbReference type="InterPro" id="IPR050351">
    <property type="entry name" value="BphY/WalK/GraS-like"/>
</dbReference>
<evidence type="ECO:0000256" key="8">
    <source>
        <dbReference type="SAM" id="Coils"/>
    </source>
</evidence>
<reference evidence="11 12" key="1">
    <citation type="submission" date="2019-03" db="EMBL/GenBank/DDBJ databases">
        <title>Genomic Encyclopedia of Archaeal and Bacterial Type Strains, Phase II (KMG-II): from individual species to whole genera.</title>
        <authorList>
            <person name="Goeker M."/>
        </authorList>
    </citation>
    <scope>NUCLEOTIDE SEQUENCE [LARGE SCALE GENOMIC DNA]</scope>
    <source>
        <strain evidence="11 12">DSM 19035</strain>
    </source>
</reference>